<keyword evidence="1" id="KW-0489">Methyltransferase</keyword>
<dbReference type="AlphaFoldDB" id="A0A7J7JBC2"/>
<sequence length="223" mass="25218">MNHPREYGSDQQRRTYINSHMSELHPVMKKLRQLMETHPRGFIMSDPNPIMVLSNMLKLAAAKKCIEVGVFTGYSSLAWALSMPEDGKVVACDISTEYTDIGKPFWKEAGVDHKIDLRIAPAVETLQSLIESEESGTFDFIYVDGDKLNADVIYELSLKLLRTNGIIAFDNSFMHGHLLKPEDEDERQDVSVIRKLNVKIQQDSRVAAVMLDVADGVYVCRKN</sequence>
<dbReference type="Proteomes" id="UP000593567">
    <property type="component" value="Unassembled WGS sequence"/>
</dbReference>
<dbReference type="GO" id="GO:0008757">
    <property type="term" value="F:S-adenosylmethionine-dependent methyltransferase activity"/>
    <property type="evidence" value="ECO:0007669"/>
    <property type="project" value="TreeGrafter"/>
</dbReference>
<organism evidence="5 6">
    <name type="scientific">Bugula neritina</name>
    <name type="common">Brown bryozoan</name>
    <name type="synonym">Sertularia neritina</name>
    <dbReference type="NCBI Taxonomy" id="10212"/>
    <lineage>
        <taxon>Eukaryota</taxon>
        <taxon>Metazoa</taxon>
        <taxon>Spiralia</taxon>
        <taxon>Lophotrochozoa</taxon>
        <taxon>Bryozoa</taxon>
        <taxon>Gymnolaemata</taxon>
        <taxon>Cheilostomatida</taxon>
        <taxon>Flustrina</taxon>
        <taxon>Buguloidea</taxon>
        <taxon>Bugulidae</taxon>
        <taxon>Bugula</taxon>
    </lineage>
</organism>
<gene>
    <name evidence="5" type="ORF">EB796_018404</name>
</gene>
<comment type="similarity">
    <text evidence="4">Belongs to the class I-like SAM-binding methyltransferase superfamily. Cation-dependent O-methyltransferase family.</text>
</comment>
<keyword evidence="3" id="KW-0949">S-adenosyl-L-methionine</keyword>
<evidence type="ECO:0000256" key="4">
    <source>
        <dbReference type="ARBA" id="ARBA00023453"/>
    </source>
</evidence>
<reference evidence="5" key="1">
    <citation type="submission" date="2020-06" db="EMBL/GenBank/DDBJ databases">
        <title>Draft genome of Bugula neritina, a colonial animal packing powerful symbionts and potential medicines.</title>
        <authorList>
            <person name="Rayko M."/>
        </authorList>
    </citation>
    <scope>NUCLEOTIDE SEQUENCE [LARGE SCALE GENOMIC DNA]</scope>
    <source>
        <strain evidence="5">Kwan_BN1</strain>
    </source>
</reference>
<evidence type="ECO:0000313" key="5">
    <source>
        <dbReference type="EMBL" id="KAF6023277.1"/>
    </source>
</evidence>
<dbReference type="Pfam" id="PF01596">
    <property type="entry name" value="Methyltransf_3"/>
    <property type="match status" value="1"/>
</dbReference>
<keyword evidence="6" id="KW-1185">Reference proteome</keyword>
<name>A0A7J7JBC2_BUGNE</name>
<dbReference type="InterPro" id="IPR002935">
    <property type="entry name" value="SAM_O-MeTrfase"/>
</dbReference>
<dbReference type="GO" id="GO:0008171">
    <property type="term" value="F:O-methyltransferase activity"/>
    <property type="evidence" value="ECO:0007669"/>
    <property type="project" value="InterPro"/>
</dbReference>
<evidence type="ECO:0000256" key="1">
    <source>
        <dbReference type="ARBA" id="ARBA00022603"/>
    </source>
</evidence>
<evidence type="ECO:0000313" key="6">
    <source>
        <dbReference type="Proteomes" id="UP000593567"/>
    </source>
</evidence>
<evidence type="ECO:0000256" key="3">
    <source>
        <dbReference type="ARBA" id="ARBA00022691"/>
    </source>
</evidence>
<dbReference type="OrthoDB" id="10251242at2759"/>
<protein>
    <submittedName>
        <fullName evidence="5">COMTD1</fullName>
    </submittedName>
</protein>
<dbReference type="SUPFAM" id="SSF53335">
    <property type="entry name" value="S-adenosyl-L-methionine-dependent methyltransferases"/>
    <property type="match status" value="1"/>
</dbReference>
<comment type="caution">
    <text evidence="5">The sequence shown here is derived from an EMBL/GenBank/DDBJ whole genome shotgun (WGS) entry which is preliminary data.</text>
</comment>
<dbReference type="InterPro" id="IPR050362">
    <property type="entry name" value="Cation-dep_OMT"/>
</dbReference>
<accession>A0A7J7JBC2</accession>
<evidence type="ECO:0000256" key="2">
    <source>
        <dbReference type="ARBA" id="ARBA00022679"/>
    </source>
</evidence>
<dbReference type="InterPro" id="IPR029063">
    <property type="entry name" value="SAM-dependent_MTases_sf"/>
</dbReference>
<dbReference type="EMBL" id="VXIV02002736">
    <property type="protein sequence ID" value="KAF6023277.1"/>
    <property type="molecule type" value="Genomic_DNA"/>
</dbReference>
<proteinExistence type="inferred from homology"/>
<dbReference type="PROSITE" id="PS51682">
    <property type="entry name" value="SAM_OMT_I"/>
    <property type="match status" value="1"/>
</dbReference>
<keyword evidence="2" id="KW-0808">Transferase</keyword>
<dbReference type="Gene3D" id="3.40.50.150">
    <property type="entry name" value="Vaccinia Virus protein VP39"/>
    <property type="match status" value="1"/>
</dbReference>
<dbReference type="GO" id="GO:0032259">
    <property type="term" value="P:methylation"/>
    <property type="evidence" value="ECO:0007669"/>
    <property type="project" value="UniProtKB-KW"/>
</dbReference>
<dbReference type="PANTHER" id="PTHR10509">
    <property type="entry name" value="O-METHYLTRANSFERASE-RELATED"/>
    <property type="match status" value="1"/>
</dbReference>
<dbReference type="PANTHER" id="PTHR10509:SF14">
    <property type="entry name" value="CAFFEOYL-COA O-METHYLTRANSFERASE 3-RELATED"/>
    <property type="match status" value="1"/>
</dbReference>